<dbReference type="Pfam" id="PF00535">
    <property type="entry name" value="Glycos_transf_2"/>
    <property type="match status" value="1"/>
</dbReference>
<evidence type="ECO:0000313" key="5">
    <source>
        <dbReference type="EMBL" id="OGF39776.1"/>
    </source>
</evidence>
<keyword evidence="2" id="KW-0328">Glycosyltransferase</keyword>
<dbReference type="CDD" id="cd04186">
    <property type="entry name" value="GT_2_like_c"/>
    <property type="match status" value="1"/>
</dbReference>
<evidence type="ECO:0000256" key="1">
    <source>
        <dbReference type="ARBA" id="ARBA00006739"/>
    </source>
</evidence>
<dbReference type="SUPFAM" id="SSF53448">
    <property type="entry name" value="Nucleotide-diphospho-sugar transferases"/>
    <property type="match status" value="1"/>
</dbReference>
<dbReference type="GO" id="GO:0016757">
    <property type="term" value="F:glycosyltransferase activity"/>
    <property type="evidence" value="ECO:0007669"/>
    <property type="project" value="UniProtKB-KW"/>
</dbReference>
<sequence>MSKKVTVSLLTHNGARYLPFCLRSLFAQTFTDWQLMVYDNGSSDASRDIVTDITHGRSNVTILSSEPHNIGFAAGHNKIIRQSDSDYILFLNQDTLLAPDYLEKLVLFLDKNSDVGAVSGLLLRWDFNRIQEPNEGKTDVIDTAGLRAHPRFQVSERGAGEKEDSRYVQTREVFGVSGALPLFRRRAFTEVGLFDEQFFSYKEDVDLAFRLHYAGWQSFCVGEARAWHDRSLSGSNTDILSIAKNRVKKSAVGNYLSYRNHWFILIKNVALRDWLCYGIVIVWYEVQKLLYLLFFEPKTLLAWGEILQKFSVLLQERRNIRPKSIKKWIEKMSNYSN</sequence>
<evidence type="ECO:0000259" key="4">
    <source>
        <dbReference type="Pfam" id="PF00535"/>
    </source>
</evidence>
<dbReference type="AlphaFoldDB" id="A0A1F5TLP9"/>
<evidence type="ECO:0000256" key="3">
    <source>
        <dbReference type="ARBA" id="ARBA00022679"/>
    </source>
</evidence>
<dbReference type="EMBL" id="MFGL01000037">
    <property type="protein sequence ID" value="OGF39776.1"/>
    <property type="molecule type" value="Genomic_DNA"/>
</dbReference>
<comment type="similarity">
    <text evidence="1">Belongs to the glycosyltransferase 2 family.</text>
</comment>
<accession>A0A1F5TLP9</accession>
<gene>
    <name evidence="5" type="ORF">A2477_01215</name>
</gene>
<keyword evidence="3" id="KW-0808">Transferase</keyword>
<dbReference type="InterPro" id="IPR029044">
    <property type="entry name" value="Nucleotide-diphossugar_trans"/>
</dbReference>
<organism evidence="5 6">
    <name type="scientific">Candidatus Falkowbacteria bacterium RIFOXYC2_FULL_47_12</name>
    <dbReference type="NCBI Taxonomy" id="1798004"/>
    <lineage>
        <taxon>Bacteria</taxon>
        <taxon>Candidatus Falkowiibacteriota</taxon>
    </lineage>
</organism>
<evidence type="ECO:0000313" key="6">
    <source>
        <dbReference type="Proteomes" id="UP000177939"/>
    </source>
</evidence>
<comment type="caution">
    <text evidence="5">The sequence shown here is derived from an EMBL/GenBank/DDBJ whole genome shotgun (WGS) entry which is preliminary data.</text>
</comment>
<dbReference type="Gene3D" id="3.90.550.10">
    <property type="entry name" value="Spore Coat Polysaccharide Biosynthesis Protein SpsA, Chain A"/>
    <property type="match status" value="1"/>
</dbReference>
<protein>
    <recommendedName>
        <fullName evidence="4">Glycosyltransferase 2-like domain-containing protein</fullName>
    </recommendedName>
</protein>
<reference evidence="5 6" key="1">
    <citation type="journal article" date="2016" name="Nat. Commun.">
        <title>Thousands of microbial genomes shed light on interconnected biogeochemical processes in an aquifer system.</title>
        <authorList>
            <person name="Anantharaman K."/>
            <person name="Brown C.T."/>
            <person name="Hug L.A."/>
            <person name="Sharon I."/>
            <person name="Castelle C.J."/>
            <person name="Probst A.J."/>
            <person name="Thomas B.C."/>
            <person name="Singh A."/>
            <person name="Wilkins M.J."/>
            <person name="Karaoz U."/>
            <person name="Brodie E.L."/>
            <person name="Williams K.H."/>
            <person name="Hubbard S.S."/>
            <person name="Banfield J.F."/>
        </authorList>
    </citation>
    <scope>NUCLEOTIDE SEQUENCE [LARGE SCALE GENOMIC DNA]</scope>
</reference>
<feature type="domain" description="Glycosyltransferase 2-like" evidence="4">
    <location>
        <begin position="10"/>
        <end position="188"/>
    </location>
</feature>
<name>A0A1F5TLP9_9BACT</name>
<dbReference type="Proteomes" id="UP000177939">
    <property type="component" value="Unassembled WGS sequence"/>
</dbReference>
<dbReference type="PANTHER" id="PTHR43179:SF12">
    <property type="entry name" value="GALACTOFURANOSYLTRANSFERASE GLFT2"/>
    <property type="match status" value="1"/>
</dbReference>
<dbReference type="InterPro" id="IPR001173">
    <property type="entry name" value="Glyco_trans_2-like"/>
</dbReference>
<proteinExistence type="inferred from homology"/>
<dbReference type="PANTHER" id="PTHR43179">
    <property type="entry name" value="RHAMNOSYLTRANSFERASE WBBL"/>
    <property type="match status" value="1"/>
</dbReference>
<evidence type="ECO:0000256" key="2">
    <source>
        <dbReference type="ARBA" id="ARBA00022676"/>
    </source>
</evidence>